<organism evidence="2 3">
    <name type="scientific">Candidatus Ghiorseimicrobium undicola</name>
    <dbReference type="NCBI Taxonomy" id="1974746"/>
    <lineage>
        <taxon>Bacteria</taxon>
        <taxon>Pseudomonadati</taxon>
        <taxon>Candidatus Omnitrophota</taxon>
        <taxon>Candidatus Ghiorseimicrobium</taxon>
    </lineage>
</organism>
<name>A0A2H0LY59_9BACT</name>
<accession>A0A2H0LY59</accession>
<proteinExistence type="predicted"/>
<reference evidence="2 3" key="1">
    <citation type="submission" date="2017-09" db="EMBL/GenBank/DDBJ databases">
        <title>Depth-based differentiation of microbial function through sediment-hosted aquifers and enrichment of novel symbionts in the deep terrestrial subsurface.</title>
        <authorList>
            <person name="Probst A.J."/>
            <person name="Ladd B."/>
            <person name="Jarett J.K."/>
            <person name="Geller-Mcgrath D.E."/>
            <person name="Sieber C.M."/>
            <person name="Emerson J.B."/>
            <person name="Anantharaman K."/>
            <person name="Thomas B.C."/>
            <person name="Malmstrom R."/>
            <person name="Stieglmeier M."/>
            <person name="Klingl A."/>
            <person name="Woyke T."/>
            <person name="Ryan C.M."/>
            <person name="Banfield J.F."/>
        </authorList>
    </citation>
    <scope>NUCLEOTIDE SEQUENCE [LARGE SCALE GENOMIC DNA]</scope>
    <source>
        <strain evidence="2">CG11_big_fil_rev_8_21_14_0_20_42_13</strain>
    </source>
</reference>
<gene>
    <name evidence="2" type="ORF">COV72_03515</name>
</gene>
<dbReference type="Pfam" id="PF07238">
    <property type="entry name" value="PilZ"/>
    <property type="match status" value="1"/>
</dbReference>
<dbReference type="EMBL" id="PCWA01000051">
    <property type="protein sequence ID" value="PIQ89328.1"/>
    <property type="molecule type" value="Genomic_DNA"/>
</dbReference>
<dbReference type="AlphaFoldDB" id="A0A2H0LY59"/>
<dbReference type="GO" id="GO:0035438">
    <property type="term" value="F:cyclic-di-GMP binding"/>
    <property type="evidence" value="ECO:0007669"/>
    <property type="project" value="InterPro"/>
</dbReference>
<evidence type="ECO:0000313" key="2">
    <source>
        <dbReference type="EMBL" id="PIQ89328.1"/>
    </source>
</evidence>
<protein>
    <recommendedName>
        <fullName evidence="1">PilZ domain-containing protein</fullName>
    </recommendedName>
</protein>
<sequence>MDERRKFPRLDEAWPVRYRILEFSGKQVHRSRTINVSAGGVRFFTNASLKPGTLLELELLIPSDSLPVYSRGKVVWQGRVVWCKESGDKDLLPLEIGVEFVDIDDYDKKRLYSYISQRIEKKK</sequence>
<comment type="caution">
    <text evidence="2">The sequence shown here is derived from an EMBL/GenBank/DDBJ whole genome shotgun (WGS) entry which is preliminary data.</text>
</comment>
<evidence type="ECO:0000313" key="3">
    <source>
        <dbReference type="Proteomes" id="UP000229641"/>
    </source>
</evidence>
<dbReference type="SUPFAM" id="SSF141371">
    <property type="entry name" value="PilZ domain-like"/>
    <property type="match status" value="1"/>
</dbReference>
<dbReference type="Gene3D" id="2.40.10.220">
    <property type="entry name" value="predicted glycosyltransferase like domains"/>
    <property type="match status" value="1"/>
</dbReference>
<feature type="domain" description="PilZ" evidence="1">
    <location>
        <begin position="3"/>
        <end position="116"/>
    </location>
</feature>
<dbReference type="Proteomes" id="UP000229641">
    <property type="component" value="Unassembled WGS sequence"/>
</dbReference>
<evidence type="ECO:0000259" key="1">
    <source>
        <dbReference type="Pfam" id="PF07238"/>
    </source>
</evidence>
<dbReference type="InterPro" id="IPR009875">
    <property type="entry name" value="PilZ_domain"/>
</dbReference>